<dbReference type="EMBL" id="AGUD01000239">
    <property type="protein sequence ID" value="EHN10151.1"/>
    <property type="molecule type" value="Genomic_DNA"/>
</dbReference>
<dbReference type="Proteomes" id="UP000005143">
    <property type="component" value="Unassembled WGS sequence"/>
</dbReference>
<reference evidence="1 2" key="1">
    <citation type="journal article" date="2013" name="Biodegradation">
        <title>Quantitative proteomic analysis of ibuprofen-degrading Patulibacter sp. strain I11.</title>
        <authorList>
            <person name="Almeida B."/>
            <person name="Kjeldal H."/>
            <person name="Lolas I."/>
            <person name="Knudsen A.D."/>
            <person name="Carvalho G."/>
            <person name="Nielsen K.L."/>
            <person name="Barreto Crespo M.T."/>
            <person name="Stensballe A."/>
            <person name="Nielsen J.L."/>
        </authorList>
    </citation>
    <scope>NUCLEOTIDE SEQUENCE [LARGE SCALE GENOMIC DNA]</scope>
    <source>
        <strain evidence="1 2">I11</strain>
    </source>
</reference>
<dbReference type="SUPFAM" id="SSF50939">
    <property type="entry name" value="Sialidases"/>
    <property type="match status" value="1"/>
</dbReference>
<name>H0E828_9ACTN</name>
<dbReference type="RefSeq" id="WP_007576589.1">
    <property type="nucleotide sequence ID" value="NZ_AGUD01000239.1"/>
</dbReference>
<gene>
    <name evidence="1" type="ORF">PAI11_29850</name>
</gene>
<dbReference type="AlphaFoldDB" id="H0E828"/>
<dbReference type="Pfam" id="PF15892">
    <property type="entry name" value="BNR_4"/>
    <property type="match status" value="1"/>
</dbReference>
<keyword evidence="2" id="KW-1185">Reference proteome</keyword>
<comment type="caution">
    <text evidence="1">The sequence shown here is derived from an EMBL/GenBank/DDBJ whole genome shotgun (WGS) entry which is preliminary data.</text>
</comment>
<organism evidence="1 2">
    <name type="scientific">Patulibacter medicamentivorans</name>
    <dbReference type="NCBI Taxonomy" id="1097667"/>
    <lineage>
        <taxon>Bacteria</taxon>
        <taxon>Bacillati</taxon>
        <taxon>Actinomycetota</taxon>
        <taxon>Thermoleophilia</taxon>
        <taxon>Solirubrobacterales</taxon>
        <taxon>Patulibacteraceae</taxon>
        <taxon>Patulibacter</taxon>
    </lineage>
</organism>
<evidence type="ECO:0000313" key="2">
    <source>
        <dbReference type="Proteomes" id="UP000005143"/>
    </source>
</evidence>
<accession>H0E828</accession>
<evidence type="ECO:0000313" key="1">
    <source>
        <dbReference type="EMBL" id="EHN10151.1"/>
    </source>
</evidence>
<protein>
    <submittedName>
        <fullName evidence="1">Uncharacterized protein</fullName>
    </submittedName>
</protein>
<dbReference type="InterPro" id="IPR036278">
    <property type="entry name" value="Sialidase_sf"/>
</dbReference>
<proteinExistence type="predicted"/>
<sequence>MGGRRSGSGRERARRAVAVGLLASVVAGSGGAIARADPPPEPLTPAPPPLATIATVGAWGWFADPRAIDYRGLPVFGWVDDDGSVMVGDAGGRRFALQVRLERNDHDSPAFYVRRDGRLTAFWSGHRGASLEQRTTIGDDITAWGPVTQAPANPPGGRPGYTYPNPIRVGSRLYLFWSGSGSHATFAVSRDDGATWGPARRLFDPATPYVRYVKYRAAGDEIHLAWTLKHPRQGRSGVYHALIRDGALWRQDGRRLGTLGAPIASTAGDRVFPPRTDGGAWIHDIAIDHGRPVLVYATFPAIRDHVYRWARWDPSSRRWTEEPITAAGPAFTEDVREQRYSGGISLDPDDPTVAYLSRTIGGIHEIDRWMRTPDGWSSAPITRRSPVANVRPFPVAGGLAWMRGRYSGYQTFGTSLVWLPRGAATPIGRPPVPLGMRIDGPRQARPGDRLTVVATDGVSGRVELRFVPATAARGGRIVVAARRPLVLRGDRAVAAVPRLPAGRYRVSAWSQQRRLTWRPLDVR</sequence>